<sequence length="380" mass="40601">MSRTIELSADRIVVGGGAMGLAAAAALASRGASVILFERFGPSHRRGASHGATRNFNNAYAEPDYLDLFDEARALWRHLEEESGRTLLDLRGLVTHGPSEEVEVAFAALHRRKAQVQMLTPEEAHRRWPGMRFDDDVLFSPDAGAVLAAEALAALRDVSTAGGARLLHGHRVTGIDPASPGLVRVTAETSEGVPVVASAGGVVVAAGAWSSPLLEGLAPLPELVVTEEHPAHFRPRDPGIAWPSFNHLARDEELVARGGHVYGMFTQGEGVKVGFHAVGETVDPDHRPFRATEEKRRQLRDYVAEWFPGLDPESAEEISCTYTSTPSGDFVLDRVGAVTVAAGFSGHGFKFVPAIGRVLADASLGVGAPPERFRLAAHAR</sequence>
<keyword evidence="5" id="KW-0812">Transmembrane</keyword>
<dbReference type="Proteomes" id="UP000693892">
    <property type="component" value="Unassembled WGS sequence"/>
</dbReference>
<dbReference type="GO" id="GO:0008115">
    <property type="term" value="F:sarcosine oxidase activity"/>
    <property type="evidence" value="ECO:0007669"/>
    <property type="project" value="UniProtKB-EC"/>
</dbReference>
<dbReference type="AlphaFoldDB" id="A0A916NW11"/>
<keyword evidence="2" id="KW-0285">Flavoprotein</keyword>
<evidence type="ECO:0000313" key="8">
    <source>
        <dbReference type="Proteomes" id="UP000693892"/>
    </source>
</evidence>
<evidence type="ECO:0000256" key="1">
    <source>
        <dbReference type="ARBA" id="ARBA00001974"/>
    </source>
</evidence>
<dbReference type="PANTHER" id="PTHR10961">
    <property type="entry name" value="PEROXISOMAL SARCOSINE OXIDASE"/>
    <property type="match status" value="1"/>
</dbReference>
<evidence type="ECO:0000256" key="3">
    <source>
        <dbReference type="ARBA" id="ARBA00022827"/>
    </source>
</evidence>
<reference evidence="7" key="1">
    <citation type="submission" date="2021-06" db="EMBL/GenBank/DDBJ databases">
        <authorList>
            <person name="Criscuolo A."/>
        </authorList>
    </citation>
    <scope>NUCLEOTIDE SEQUENCE</scope>
    <source>
        <strain evidence="7">CIP111803</strain>
    </source>
</reference>
<evidence type="ECO:0000256" key="4">
    <source>
        <dbReference type="ARBA" id="ARBA00023002"/>
    </source>
</evidence>
<organism evidence="7 8">
    <name type="scientific">Leucobacter soli</name>
    <dbReference type="NCBI Taxonomy" id="2812850"/>
    <lineage>
        <taxon>Bacteria</taxon>
        <taxon>Bacillati</taxon>
        <taxon>Actinomycetota</taxon>
        <taxon>Actinomycetes</taxon>
        <taxon>Micrococcales</taxon>
        <taxon>Microbacteriaceae</taxon>
        <taxon>Leucobacter</taxon>
    </lineage>
</organism>
<accession>A0A916NW11</accession>
<evidence type="ECO:0000259" key="6">
    <source>
        <dbReference type="Pfam" id="PF01266"/>
    </source>
</evidence>
<proteinExistence type="predicted"/>
<evidence type="ECO:0000313" key="7">
    <source>
        <dbReference type="EMBL" id="CAG7613223.1"/>
    </source>
</evidence>
<gene>
    <name evidence="7" type="primary">soxA_1</name>
    <name evidence="7" type="ORF">LEUCIP111803_01670</name>
</gene>
<dbReference type="GO" id="GO:0050660">
    <property type="term" value="F:flavin adenine dinucleotide binding"/>
    <property type="evidence" value="ECO:0007669"/>
    <property type="project" value="InterPro"/>
</dbReference>
<dbReference type="RefSeq" id="WP_236022052.1">
    <property type="nucleotide sequence ID" value="NZ_CAJVAP010000017.1"/>
</dbReference>
<name>A0A916NW11_9MICO</name>
<evidence type="ECO:0000256" key="5">
    <source>
        <dbReference type="SAM" id="Phobius"/>
    </source>
</evidence>
<dbReference type="InterPro" id="IPR045170">
    <property type="entry name" value="MTOX"/>
</dbReference>
<dbReference type="EC" id="1.5.3.1" evidence="7"/>
<comment type="caution">
    <text evidence="7">The sequence shown here is derived from an EMBL/GenBank/DDBJ whole genome shotgun (WGS) entry which is preliminary data.</text>
</comment>
<keyword evidence="3" id="KW-0274">FAD</keyword>
<feature type="transmembrane region" description="Helical" evidence="5">
    <location>
        <begin position="12"/>
        <end position="37"/>
    </location>
</feature>
<dbReference type="InterPro" id="IPR006076">
    <property type="entry name" value="FAD-dep_OxRdtase"/>
</dbReference>
<keyword evidence="4 7" id="KW-0560">Oxidoreductase</keyword>
<keyword evidence="5" id="KW-1133">Transmembrane helix</keyword>
<keyword evidence="5" id="KW-0472">Membrane</keyword>
<keyword evidence="8" id="KW-1185">Reference proteome</keyword>
<protein>
    <submittedName>
        <fullName evidence="7">Monomeric sarcosine oxidase</fullName>
        <ecNumber evidence="7">1.5.3.1</ecNumber>
    </submittedName>
</protein>
<comment type="cofactor">
    <cofactor evidence="1">
        <name>FAD</name>
        <dbReference type="ChEBI" id="CHEBI:57692"/>
    </cofactor>
</comment>
<evidence type="ECO:0000256" key="2">
    <source>
        <dbReference type="ARBA" id="ARBA00022630"/>
    </source>
</evidence>
<dbReference type="PANTHER" id="PTHR10961:SF46">
    <property type="entry name" value="PEROXISOMAL SARCOSINE OXIDASE"/>
    <property type="match status" value="1"/>
</dbReference>
<dbReference type="Pfam" id="PF01266">
    <property type="entry name" value="DAO"/>
    <property type="match status" value="1"/>
</dbReference>
<feature type="domain" description="FAD dependent oxidoreductase" evidence="6">
    <location>
        <begin position="12"/>
        <end position="361"/>
    </location>
</feature>
<dbReference type="EMBL" id="CAJVAP010000017">
    <property type="protein sequence ID" value="CAG7613223.1"/>
    <property type="molecule type" value="Genomic_DNA"/>
</dbReference>